<dbReference type="Gene3D" id="3.80.10.10">
    <property type="entry name" value="Ribonuclease Inhibitor"/>
    <property type="match status" value="2"/>
</dbReference>
<dbReference type="SUPFAM" id="SSF52047">
    <property type="entry name" value="RNI-like"/>
    <property type="match status" value="1"/>
</dbReference>
<dbReference type="GO" id="GO:0019005">
    <property type="term" value="C:SCF ubiquitin ligase complex"/>
    <property type="evidence" value="ECO:0007669"/>
    <property type="project" value="TreeGrafter"/>
</dbReference>
<reference evidence="4" key="1">
    <citation type="submission" date="2025-08" db="UniProtKB">
        <authorList>
            <consortium name="RefSeq"/>
        </authorList>
    </citation>
    <scope>IDENTIFICATION</scope>
</reference>
<evidence type="ECO:0000313" key="3">
    <source>
        <dbReference type="Proteomes" id="UP000694867"/>
    </source>
</evidence>
<evidence type="ECO:0000259" key="2">
    <source>
        <dbReference type="PROSITE" id="PS50181"/>
    </source>
</evidence>
<dbReference type="SMART" id="SM00367">
    <property type="entry name" value="LRR_CC"/>
    <property type="match status" value="4"/>
</dbReference>
<dbReference type="AlphaFoldDB" id="A0AAJ7L730"/>
<dbReference type="PROSITE" id="PS50181">
    <property type="entry name" value="FBOX"/>
    <property type="match status" value="1"/>
</dbReference>
<dbReference type="GeneID" id="108864509"/>
<dbReference type="PANTHER" id="PTHR13318">
    <property type="entry name" value="PARTNER OF PAIRED, ISOFORM B-RELATED"/>
    <property type="match status" value="1"/>
</dbReference>
<dbReference type="InterPro" id="IPR032675">
    <property type="entry name" value="LRR_dom_sf"/>
</dbReference>
<dbReference type="GO" id="GO:0031146">
    <property type="term" value="P:SCF-dependent proteasomal ubiquitin-dependent protein catabolic process"/>
    <property type="evidence" value="ECO:0007669"/>
    <property type="project" value="TreeGrafter"/>
</dbReference>
<protein>
    <submittedName>
        <fullName evidence="4">F-box/LRR-repeat protein 7</fullName>
    </submittedName>
</protein>
<evidence type="ECO:0000256" key="1">
    <source>
        <dbReference type="ARBA" id="ARBA00022786"/>
    </source>
</evidence>
<dbReference type="InterPro" id="IPR036047">
    <property type="entry name" value="F-box-like_dom_sf"/>
</dbReference>
<keyword evidence="1" id="KW-0833">Ubl conjugation pathway</keyword>
<proteinExistence type="predicted"/>
<keyword evidence="3" id="KW-1185">Reference proteome</keyword>
<name>A0AAJ7L730_9ACAR</name>
<dbReference type="InterPro" id="IPR001810">
    <property type="entry name" value="F-box_dom"/>
</dbReference>
<dbReference type="RefSeq" id="XP_018495813.1">
    <property type="nucleotide sequence ID" value="XM_018640297.1"/>
</dbReference>
<feature type="domain" description="F-box" evidence="2">
    <location>
        <begin position="1"/>
        <end position="43"/>
    </location>
</feature>
<dbReference type="Gene3D" id="1.20.1280.50">
    <property type="match status" value="1"/>
</dbReference>
<evidence type="ECO:0000313" key="4">
    <source>
        <dbReference type="RefSeq" id="XP_018495813.1"/>
    </source>
</evidence>
<dbReference type="KEGG" id="goe:108864509"/>
<sequence length="488" mass="54217">MADLPLELLEGVFLRLGPLDRLSAARTCRRWAEIMCEPKWLEAVQFVIPGPEAKEAALAFRQSPRQYRYLSVTGGNLHTFDRGFWNAVNEKIRDLRIIQCKWSFRRLCDILGLCRDIESLQLLTEETLELLRSLMPGLASISLTSSLDTRSRAFSGALAGLLNSGQRLIELDLNLRHLSDADVIGVLRKHSESVEWLRLGGCHSLQRETYTAIGGCRKLRRLSLLGATRFDDAHLRQLSLTAPDLEHLSIGGSSSISKTGLNRIFKYGKLRRLALEHNRIVASSLTSLGNLSDLRHLYLVGVFCDARVFRDIASLKELQSLILASGAISSGCFGLMVGNLSKLEMLDVGSCEVLTDEDGIKFSRLKKLKYLRIRRAPNFTAAAFERGLGSSAMASLAFEKCSLDDDALVSIAEHHPSLTGFMVHECGKIGDQGLKNFLLHQPNLKGLTVHHCKSLTSQIVSEIEISFPRLSYTVELGIEEDCIVDVIN</sequence>
<gene>
    <name evidence="4" type="primary">LOC108864509</name>
</gene>
<dbReference type="Proteomes" id="UP000694867">
    <property type="component" value="Unplaced"/>
</dbReference>
<dbReference type="Pfam" id="PF12937">
    <property type="entry name" value="F-box-like"/>
    <property type="match status" value="1"/>
</dbReference>
<organism evidence="3 4">
    <name type="scientific">Galendromus occidentalis</name>
    <name type="common">western predatory mite</name>
    <dbReference type="NCBI Taxonomy" id="34638"/>
    <lineage>
        <taxon>Eukaryota</taxon>
        <taxon>Metazoa</taxon>
        <taxon>Ecdysozoa</taxon>
        <taxon>Arthropoda</taxon>
        <taxon>Chelicerata</taxon>
        <taxon>Arachnida</taxon>
        <taxon>Acari</taxon>
        <taxon>Parasitiformes</taxon>
        <taxon>Mesostigmata</taxon>
        <taxon>Gamasina</taxon>
        <taxon>Phytoseioidea</taxon>
        <taxon>Phytoseiidae</taxon>
        <taxon>Typhlodrominae</taxon>
        <taxon>Galendromus</taxon>
    </lineage>
</organism>
<dbReference type="InterPro" id="IPR006553">
    <property type="entry name" value="Leu-rich_rpt_Cys-con_subtyp"/>
</dbReference>
<dbReference type="SMART" id="SM00256">
    <property type="entry name" value="FBOX"/>
    <property type="match status" value="1"/>
</dbReference>
<accession>A0AAJ7L730</accession>
<dbReference type="SUPFAM" id="SSF81383">
    <property type="entry name" value="F-box domain"/>
    <property type="match status" value="1"/>
</dbReference>